<dbReference type="OrthoDB" id="10459393at2759"/>
<feature type="non-terminal residue" evidence="2">
    <location>
        <position position="1"/>
    </location>
</feature>
<feature type="region of interest" description="Disordered" evidence="1">
    <location>
        <begin position="23"/>
        <end position="51"/>
    </location>
</feature>
<dbReference type="EMBL" id="CACRXK020000209">
    <property type="protein sequence ID" value="CAB3979559.1"/>
    <property type="molecule type" value="Genomic_DNA"/>
</dbReference>
<dbReference type="AlphaFoldDB" id="A0A7D9D9N6"/>
<feature type="compositionally biased region" description="Basic and acidic residues" evidence="1">
    <location>
        <begin position="562"/>
        <end position="581"/>
    </location>
</feature>
<sequence>NVIDLTESPESKKFKRDIGAELNVKRYDNNDDSDDDDDSDGVPSVLTGTGRQRITPSLLNGKKVKNVDSLPFDIDGNQIFKLQNEVDSRVSEDEQHAKDPLDVQIKTVEAEDVPCHAVKVWEVSQDKQWVTIYHHGDHTCVAIKKGCAKAIQDEAATAFQKSRQLKPQRYVNDKIISTIEEDTTGADVLKVAESLVSNATMLNIKARARAEMDSSGDNFDAVGKYKEKVCEKLSDPFLIYKVHNKSLDSSRPSFVFKSSKQQLQIAIDMDREGDNPLSQEYCHLDGNHKRCASFKTITLWVYHPFLRQMCKIATMEAESENLLSMNIFWEVLNEAIQEYSNDANRKFKPFGYMMDEAGAFWSSISCVQGVEDLQRSVSCEKHFDFTVARQKKTLVGEDTKKEFKFLCESVSKAETPLVYEKAAERMVQFIATHTHLQSWWDLWQKRQGHVFRAFKPLHNVPRTNHAEIGHSRWVKIGAVNLSSIDACREDVAESVKLSASLDAYCAGAFKGGTGPSSADLRKRRYAEQSNRADAYIAELDEVALGDVVMTNRETCGFVEPTSSHRHDPVEKSQHSKNDRATPYRPKRSKPFLRSLDIAKKPRGLS</sequence>
<reference evidence="2" key="1">
    <citation type="submission" date="2020-04" db="EMBL/GenBank/DDBJ databases">
        <authorList>
            <person name="Alioto T."/>
            <person name="Alioto T."/>
            <person name="Gomez Garrido J."/>
        </authorList>
    </citation>
    <scope>NUCLEOTIDE SEQUENCE</scope>
    <source>
        <strain evidence="2">A484AB</strain>
    </source>
</reference>
<proteinExistence type="predicted"/>
<accession>A0A7D9D9N6</accession>
<evidence type="ECO:0000313" key="3">
    <source>
        <dbReference type="Proteomes" id="UP001152795"/>
    </source>
</evidence>
<gene>
    <name evidence="2" type="ORF">PACLA_8A078193</name>
</gene>
<feature type="compositionally biased region" description="Acidic residues" evidence="1">
    <location>
        <begin position="30"/>
        <end position="40"/>
    </location>
</feature>
<feature type="region of interest" description="Disordered" evidence="1">
    <location>
        <begin position="558"/>
        <end position="605"/>
    </location>
</feature>
<name>A0A7D9D9N6_PARCT</name>
<keyword evidence="3" id="KW-1185">Reference proteome</keyword>
<organism evidence="2 3">
    <name type="scientific">Paramuricea clavata</name>
    <name type="common">Red gorgonian</name>
    <name type="synonym">Violescent sea-whip</name>
    <dbReference type="NCBI Taxonomy" id="317549"/>
    <lineage>
        <taxon>Eukaryota</taxon>
        <taxon>Metazoa</taxon>
        <taxon>Cnidaria</taxon>
        <taxon>Anthozoa</taxon>
        <taxon>Octocorallia</taxon>
        <taxon>Malacalcyonacea</taxon>
        <taxon>Plexauridae</taxon>
        <taxon>Paramuricea</taxon>
    </lineage>
</organism>
<evidence type="ECO:0000313" key="2">
    <source>
        <dbReference type="EMBL" id="CAB3979559.1"/>
    </source>
</evidence>
<protein>
    <submittedName>
        <fullName evidence="2">Uncharacterized protein</fullName>
    </submittedName>
</protein>
<dbReference type="Proteomes" id="UP001152795">
    <property type="component" value="Unassembled WGS sequence"/>
</dbReference>
<comment type="caution">
    <text evidence="2">The sequence shown here is derived from an EMBL/GenBank/DDBJ whole genome shotgun (WGS) entry which is preliminary data.</text>
</comment>
<evidence type="ECO:0000256" key="1">
    <source>
        <dbReference type="SAM" id="MobiDB-lite"/>
    </source>
</evidence>